<dbReference type="FunFam" id="2.20.25.80:FF:000006">
    <property type="entry name" value="WRKY transcription factor"/>
    <property type="match status" value="1"/>
</dbReference>
<dbReference type="InterPro" id="IPR036576">
    <property type="entry name" value="WRKY_dom_sf"/>
</dbReference>
<feature type="compositionally biased region" description="Low complexity" evidence="7">
    <location>
        <begin position="291"/>
        <end position="308"/>
    </location>
</feature>
<evidence type="ECO:0000313" key="9">
    <source>
        <dbReference type="EMBL" id="KAE8099095.1"/>
    </source>
</evidence>
<dbReference type="InterPro" id="IPR044810">
    <property type="entry name" value="WRKY_plant"/>
</dbReference>
<dbReference type="InterPro" id="IPR003657">
    <property type="entry name" value="WRKY_dom"/>
</dbReference>
<feature type="domain" description="WRKY" evidence="8">
    <location>
        <begin position="220"/>
        <end position="284"/>
    </location>
</feature>
<reference evidence="9 10" key="1">
    <citation type="submission" date="2019-06" db="EMBL/GenBank/DDBJ databases">
        <title>A chromosomal-level reference genome of Carpinus fangiana (Coryloideae, Betulaceae).</title>
        <authorList>
            <person name="Yang X."/>
            <person name="Wang Z."/>
            <person name="Zhang L."/>
            <person name="Hao G."/>
            <person name="Liu J."/>
            <person name="Yang Y."/>
        </authorList>
    </citation>
    <scope>NUCLEOTIDE SEQUENCE [LARGE SCALE GENOMIC DNA]</scope>
    <source>
        <strain evidence="9">Cfa_2016G</strain>
        <tissue evidence="9">Leaf</tissue>
    </source>
</reference>
<keyword evidence="5" id="KW-0804">Transcription</keyword>
<sequence>MTSFTDLLAGNGNMDSNNQDRTAHSWGYSEQKSDRIGVELPKFKSLQPPSLPFSSAPVSPSSYFALSPGFSPTDFFSSPMFPSYFSNLASPTTGAFAGEAFNRMSNSAENQIGVKGEEKFTSDFSFQPETKPAAISSTAFQSSSIMVSAEESFKRQPEAWDFNKPTGQTEFSMEKVEVKSEFPPIKSFTSEIATSHAKMQSNTAPLSGHNQYSQPAPYSREQRRTDDGYNWRKYGQKQVKGSENPRSYYKCSYRNCPMKKKVERSLEGEITEIVYKGTHNHPKPDQSNKRSNSFHNSSCSSSGISDQSGVTLGNTQMEYSATMQEDSSASIGEEEFDQTSKSGGDEDENESEAKRWKGGNENEGFSASASRTVREPRVVVQTTSEIDILDDGYRWRKYGQKVVKGNPNARSYYKCTSIGCPVRKHVERAAQDMRAVITTYEGKHNHDVPAARGSGGYAASRPQSNNSSSNVNVPQLIRPSAMGTHPNLASFSDSFQNTRLTTTSASQAPYTLQMLQNPAGGAGFSGYRNQHHSYMDQTQLSEGVFSRAKEEPNSFLDSFLSGDY</sequence>
<dbReference type="PANTHER" id="PTHR31221:SF342">
    <property type="entry name" value="WRKY DOMAIN-CONTAINING PROTEIN"/>
    <property type="match status" value="1"/>
</dbReference>
<comment type="subcellular location">
    <subcellularLocation>
        <location evidence="1">Nucleus</location>
    </subcellularLocation>
</comment>
<organism evidence="9 10">
    <name type="scientific">Carpinus fangiana</name>
    <dbReference type="NCBI Taxonomy" id="176857"/>
    <lineage>
        <taxon>Eukaryota</taxon>
        <taxon>Viridiplantae</taxon>
        <taxon>Streptophyta</taxon>
        <taxon>Embryophyta</taxon>
        <taxon>Tracheophyta</taxon>
        <taxon>Spermatophyta</taxon>
        <taxon>Magnoliopsida</taxon>
        <taxon>eudicotyledons</taxon>
        <taxon>Gunneridae</taxon>
        <taxon>Pentapetalae</taxon>
        <taxon>rosids</taxon>
        <taxon>fabids</taxon>
        <taxon>Fagales</taxon>
        <taxon>Betulaceae</taxon>
        <taxon>Carpinus</taxon>
    </lineage>
</organism>
<evidence type="ECO:0000259" key="8">
    <source>
        <dbReference type="PROSITE" id="PS50811"/>
    </source>
</evidence>
<accession>A0A5N6RJY7</accession>
<dbReference type="GO" id="GO:0005634">
    <property type="term" value="C:nucleus"/>
    <property type="evidence" value="ECO:0007669"/>
    <property type="project" value="UniProtKB-SubCell"/>
</dbReference>
<evidence type="ECO:0000256" key="3">
    <source>
        <dbReference type="ARBA" id="ARBA00023015"/>
    </source>
</evidence>
<dbReference type="GO" id="GO:0003700">
    <property type="term" value="F:DNA-binding transcription factor activity"/>
    <property type="evidence" value="ECO:0007669"/>
    <property type="project" value="InterPro"/>
</dbReference>
<dbReference type="OrthoDB" id="5065855at2759"/>
<dbReference type="FunFam" id="2.20.25.80:FF:000001">
    <property type="entry name" value="WRKY transcription factor 33"/>
    <property type="match status" value="1"/>
</dbReference>
<dbReference type="Gene3D" id="2.20.25.80">
    <property type="entry name" value="WRKY domain"/>
    <property type="match status" value="2"/>
</dbReference>
<evidence type="ECO:0000256" key="1">
    <source>
        <dbReference type="ARBA" id="ARBA00004123"/>
    </source>
</evidence>
<protein>
    <recommendedName>
        <fullName evidence="8">WRKY domain-containing protein</fullName>
    </recommendedName>
</protein>
<feature type="region of interest" description="Disordered" evidence="7">
    <location>
        <begin position="1"/>
        <end position="30"/>
    </location>
</feature>
<gene>
    <name evidence="9" type="ORF">FH972_017103</name>
</gene>
<name>A0A5N6RJY7_9ROSI</name>
<feature type="compositionally biased region" description="Basic and acidic residues" evidence="7">
    <location>
        <begin position="351"/>
        <end position="360"/>
    </location>
</feature>
<keyword evidence="3" id="KW-0805">Transcription regulation</keyword>
<dbReference type="Proteomes" id="UP000327013">
    <property type="component" value="Chromosome 7"/>
</dbReference>
<feature type="compositionally biased region" description="Polar residues" evidence="7">
    <location>
        <begin position="309"/>
        <end position="330"/>
    </location>
</feature>
<dbReference type="Pfam" id="PF03106">
    <property type="entry name" value="WRKY"/>
    <property type="match status" value="2"/>
</dbReference>
<evidence type="ECO:0000256" key="5">
    <source>
        <dbReference type="ARBA" id="ARBA00023163"/>
    </source>
</evidence>
<dbReference type="GO" id="GO:0043565">
    <property type="term" value="F:sequence-specific DNA binding"/>
    <property type="evidence" value="ECO:0007669"/>
    <property type="project" value="InterPro"/>
</dbReference>
<feature type="region of interest" description="Disordered" evidence="7">
    <location>
        <begin position="444"/>
        <end position="471"/>
    </location>
</feature>
<feature type="compositionally biased region" description="Low complexity" evidence="7">
    <location>
        <begin position="457"/>
        <end position="471"/>
    </location>
</feature>
<feature type="compositionally biased region" description="Basic and acidic residues" evidence="7">
    <location>
        <begin position="220"/>
        <end position="230"/>
    </location>
</feature>
<feature type="domain" description="WRKY" evidence="8">
    <location>
        <begin position="384"/>
        <end position="449"/>
    </location>
</feature>
<keyword evidence="2" id="KW-0677">Repeat</keyword>
<dbReference type="SMART" id="SM00774">
    <property type="entry name" value="WRKY"/>
    <property type="match status" value="2"/>
</dbReference>
<feature type="region of interest" description="Disordered" evidence="7">
    <location>
        <begin position="195"/>
        <end position="246"/>
    </location>
</feature>
<feature type="region of interest" description="Disordered" evidence="7">
    <location>
        <begin position="275"/>
        <end position="372"/>
    </location>
</feature>
<dbReference type="PANTHER" id="PTHR31221">
    <property type="entry name" value="WRKY TRANSCRIPTION FACTOR PROTEIN 1-RELATED"/>
    <property type="match status" value="1"/>
</dbReference>
<evidence type="ECO:0000256" key="2">
    <source>
        <dbReference type="ARBA" id="ARBA00022737"/>
    </source>
</evidence>
<keyword evidence="4" id="KW-0238">DNA-binding</keyword>
<keyword evidence="10" id="KW-1185">Reference proteome</keyword>
<evidence type="ECO:0000313" key="10">
    <source>
        <dbReference type="Proteomes" id="UP000327013"/>
    </source>
</evidence>
<feature type="compositionally biased region" description="Polar residues" evidence="7">
    <location>
        <begin position="195"/>
        <end position="216"/>
    </location>
</feature>
<keyword evidence="6" id="KW-0539">Nucleus</keyword>
<evidence type="ECO:0000256" key="7">
    <source>
        <dbReference type="SAM" id="MobiDB-lite"/>
    </source>
</evidence>
<dbReference type="EMBL" id="CM017327">
    <property type="protein sequence ID" value="KAE8099095.1"/>
    <property type="molecule type" value="Genomic_DNA"/>
</dbReference>
<evidence type="ECO:0000256" key="4">
    <source>
        <dbReference type="ARBA" id="ARBA00023125"/>
    </source>
</evidence>
<proteinExistence type="predicted"/>
<dbReference type="SUPFAM" id="SSF118290">
    <property type="entry name" value="WRKY DNA-binding domain"/>
    <property type="match status" value="2"/>
</dbReference>
<evidence type="ECO:0000256" key="6">
    <source>
        <dbReference type="ARBA" id="ARBA00023242"/>
    </source>
</evidence>
<dbReference type="AlphaFoldDB" id="A0A5N6RJY7"/>
<dbReference type="PROSITE" id="PS50811">
    <property type="entry name" value="WRKY"/>
    <property type="match status" value="2"/>
</dbReference>